<accession>A0A0F9FI03</accession>
<comment type="caution">
    <text evidence="1">The sequence shown here is derived from an EMBL/GenBank/DDBJ whole genome shotgun (WGS) entry which is preliminary data.</text>
</comment>
<name>A0A0F9FI03_9ZZZZ</name>
<evidence type="ECO:0000313" key="1">
    <source>
        <dbReference type="EMBL" id="KKL85878.1"/>
    </source>
</evidence>
<dbReference type="AlphaFoldDB" id="A0A0F9FI03"/>
<organism evidence="1">
    <name type="scientific">marine sediment metagenome</name>
    <dbReference type="NCBI Taxonomy" id="412755"/>
    <lineage>
        <taxon>unclassified sequences</taxon>
        <taxon>metagenomes</taxon>
        <taxon>ecological metagenomes</taxon>
    </lineage>
</organism>
<proteinExistence type="predicted"/>
<protein>
    <submittedName>
        <fullName evidence="1">Uncharacterized protein</fullName>
    </submittedName>
</protein>
<sequence>MTYVDIMEHHLEGLEWTVGHVGVIQGPAHTKDFAVEWGHKVTPVKEGWWTVSVENPKAHGGYALVTLPMEHLAPHACTINCPKHIC</sequence>
<dbReference type="EMBL" id="LAZR01021276">
    <property type="protein sequence ID" value="KKL85878.1"/>
    <property type="molecule type" value="Genomic_DNA"/>
</dbReference>
<reference evidence="1" key="1">
    <citation type="journal article" date="2015" name="Nature">
        <title>Complex archaea that bridge the gap between prokaryotes and eukaryotes.</title>
        <authorList>
            <person name="Spang A."/>
            <person name="Saw J.H."/>
            <person name="Jorgensen S.L."/>
            <person name="Zaremba-Niedzwiedzka K."/>
            <person name="Martijn J."/>
            <person name="Lind A.E."/>
            <person name="van Eijk R."/>
            <person name="Schleper C."/>
            <person name="Guy L."/>
            <person name="Ettema T.J."/>
        </authorList>
    </citation>
    <scope>NUCLEOTIDE SEQUENCE</scope>
</reference>
<gene>
    <name evidence="1" type="ORF">LCGC14_1950320</name>
</gene>